<protein>
    <submittedName>
        <fullName evidence="3">Gfo/Idh/MocA family oxidoreductase</fullName>
    </submittedName>
</protein>
<dbReference type="Pfam" id="PF01408">
    <property type="entry name" value="GFO_IDH_MocA"/>
    <property type="match status" value="1"/>
</dbReference>
<sequence length="341" mass="38100">MNKQLNFAIVGCGRIGERHAGHIVKNGKLIAVCDIEKDKADQLAEKHDAKAYYDIDTLLKLEGDIDLVAICTPNGLHASHSIMALRMGFHVLCEKPMAISVHDCGEMIKAADSANRRLMIVKQNRFNPPVEAVKKLIENDKLGRIYSIQLNCFWNRNPDYYKNSWKGTLDLDGGTLYTQFSHFIDLLYWMIGDVKSVKAFGGNFNHQGIVEFDDNGVIALEFYNGALGTINYTVNCFEGNMEGSLTIFGEKGTVKIGGQYLNELEYQKIEGVEIKDLPKGNTANNYGKYQGSMSNHDKVYENVVQVLTNDGVISANGFEGLKTVEIIDKIYQQIGNRNQNV</sequence>
<dbReference type="RefSeq" id="WP_138836802.1">
    <property type="nucleotide sequence ID" value="NZ_VCNI01000002.1"/>
</dbReference>
<dbReference type="Proteomes" id="UP000751614">
    <property type="component" value="Unassembled WGS sequence"/>
</dbReference>
<dbReference type="SUPFAM" id="SSF55347">
    <property type="entry name" value="Glyceraldehyde-3-phosphate dehydrogenase-like, C-terminal domain"/>
    <property type="match status" value="1"/>
</dbReference>
<evidence type="ECO:0000313" key="4">
    <source>
        <dbReference type="Proteomes" id="UP000751614"/>
    </source>
</evidence>
<comment type="caution">
    <text evidence="3">The sequence shown here is derived from an EMBL/GenBank/DDBJ whole genome shotgun (WGS) entry which is preliminary data.</text>
</comment>
<dbReference type="InterPro" id="IPR052515">
    <property type="entry name" value="Gfo/Idh/MocA_Oxidoreductase"/>
</dbReference>
<dbReference type="EMBL" id="VCNI01000002">
    <property type="protein sequence ID" value="TMU55051.1"/>
    <property type="molecule type" value="Genomic_DNA"/>
</dbReference>
<dbReference type="PANTHER" id="PTHR43249">
    <property type="entry name" value="UDP-N-ACETYL-2-AMINO-2-DEOXY-D-GLUCURONATE OXIDASE"/>
    <property type="match status" value="1"/>
</dbReference>
<dbReference type="Pfam" id="PF02894">
    <property type="entry name" value="GFO_IDH_MocA_C"/>
    <property type="match status" value="1"/>
</dbReference>
<name>A0ABY2WKG4_9FLAO</name>
<evidence type="ECO:0000313" key="3">
    <source>
        <dbReference type="EMBL" id="TMU55051.1"/>
    </source>
</evidence>
<evidence type="ECO:0000259" key="1">
    <source>
        <dbReference type="Pfam" id="PF01408"/>
    </source>
</evidence>
<dbReference type="InterPro" id="IPR036291">
    <property type="entry name" value="NAD(P)-bd_dom_sf"/>
</dbReference>
<dbReference type="InterPro" id="IPR000683">
    <property type="entry name" value="Gfo/Idh/MocA-like_OxRdtase_N"/>
</dbReference>
<dbReference type="SUPFAM" id="SSF51735">
    <property type="entry name" value="NAD(P)-binding Rossmann-fold domains"/>
    <property type="match status" value="1"/>
</dbReference>
<dbReference type="InterPro" id="IPR004104">
    <property type="entry name" value="Gfo/Idh/MocA-like_OxRdtase_C"/>
</dbReference>
<dbReference type="Gene3D" id="3.30.360.10">
    <property type="entry name" value="Dihydrodipicolinate Reductase, domain 2"/>
    <property type="match status" value="1"/>
</dbReference>
<evidence type="ECO:0000259" key="2">
    <source>
        <dbReference type="Pfam" id="PF02894"/>
    </source>
</evidence>
<dbReference type="Gene3D" id="3.40.50.720">
    <property type="entry name" value="NAD(P)-binding Rossmann-like Domain"/>
    <property type="match status" value="1"/>
</dbReference>
<accession>A0ABY2WKG4</accession>
<organism evidence="3 4">
    <name type="scientific">Flagellimonas algicola</name>
    <dbReference type="NCBI Taxonomy" id="2583815"/>
    <lineage>
        <taxon>Bacteria</taxon>
        <taxon>Pseudomonadati</taxon>
        <taxon>Bacteroidota</taxon>
        <taxon>Flavobacteriia</taxon>
        <taxon>Flavobacteriales</taxon>
        <taxon>Flavobacteriaceae</taxon>
        <taxon>Flagellimonas</taxon>
    </lineage>
</organism>
<keyword evidence="4" id="KW-1185">Reference proteome</keyword>
<dbReference type="PANTHER" id="PTHR43249:SF1">
    <property type="entry name" value="D-GLUCOSIDE 3-DEHYDROGENASE"/>
    <property type="match status" value="1"/>
</dbReference>
<feature type="domain" description="Gfo/Idh/MocA-like oxidoreductase C-terminal" evidence="2">
    <location>
        <begin position="134"/>
        <end position="336"/>
    </location>
</feature>
<proteinExistence type="predicted"/>
<gene>
    <name evidence="3" type="ORF">FGG15_12750</name>
</gene>
<reference evidence="3 4" key="1">
    <citation type="submission" date="2019-05" db="EMBL/GenBank/DDBJ databases">
        <title>Flagellimonas sp. AsT0115, sp. nov., isolated from a marine red algae, Asparagopsis taxiformis.</title>
        <authorList>
            <person name="Kim J."/>
            <person name="Jeong S.E."/>
            <person name="Jeon C.O."/>
        </authorList>
    </citation>
    <scope>NUCLEOTIDE SEQUENCE [LARGE SCALE GENOMIC DNA]</scope>
    <source>
        <strain evidence="3 4">AsT0115</strain>
    </source>
</reference>
<feature type="domain" description="Gfo/Idh/MocA-like oxidoreductase N-terminal" evidence="1">
    <location>
        <begin position="5"/>
        <end position="120"/>
    </location>
</feature>